<gene>
    <name evidence="1" type="ORF">GIS00_06900</name>
</gene>
<proteinExistence type="predicted"/>
<evidence type="ECO:0000313" key="2">
    <source>
        <dbReference type="Proteomes" id="UP000460221"/>
    </source>
</evidence>
<dbReference type="RefSeq" id="WP_154767475.1">
    <property type="nucleotide sequence ID" value="NZ_WLYK01000001.1"/>
</dbReference>
<dbReference type="InterPro" id="IPR023393">
    <property type="entry name" value="START-like_dom_sf"/>
</dbReference>
<sequence>MTRVGASVQVEAPAERVFAAMVDLPSQSRWMLLTTLFPLAGEHPVPEVGSRMAALTGLGGAGVLDQMEVIAFRPPELWEVRHLGRLISGRGVFQVQDQGERCTVEWYEELELPFGPLGRLGWPLVRPAVRWGIAKSLRTLAAGVEDGSLPLASR</sequence>
<comment type="caution">
    <text evidence="1">The sequence shown here is derived from an EMBL/GenBank/DDBJ whole genome shotgun (WGS) entry which is preliminary data.</text>
</comment>
<protein>
    <submittedName>
        <fullName evidence="1">SRPBCC family protein</fullName>
    </submittedName>
</protein>
<dbReference type="Pfam" id="PF10604">
    <property type="entry name" value="Polyketide_cyc2"/>
    <property type="match status" value="1"/>
</dbReference>
<dbReference type="SUPFAM" id="SSF55961">
    <property type="entry name" value="Bet v1-like"/>
    <property type="match status" value="1"/>
</dbReference>
<dbReference type="AlphaFoldDB" id="A0A7K1FJQ6"/>
<reference evidence="1 2" key="1">
    <citation type="submission" date="2019-11" db="EMBL/GenBank/DDBJ databases">
        <authorList>
            <person name="Jiang L.-Q."/>
        </authorList>
    </citation>
    <scope>NUCLEOTIDE SEQUENCE [LARGE SCALE GENOMIC DNA]</scope>
    <source>
        <strain evidence="1 2">YIM 132087</strain>
    </source>
</reference>
<dbReference type="EMBL" id="WLYK01000001">
    <property type="protein sequence ID" value="MTD13669.1"/>
    <property type="molecule type" value="Genomic_DNA"/>
</dbReference>
<evidence type="ECO:0000313" key="1">
    <source>
        <dbReference type="EMBL" id="MTD13669.1"/>
    </source>
</evidence>
<organism evidence="1 2">
    <name type="scientific">Nakamurella alba</name>
    <dbReference type="NCBI Taxonomy" id="2665158"/>
    <lineage>
        <taxon>Bacteria</taxon>
        <taxon>Bacillati</taxon>
        <taxon>Actinomycetota</taxon>
        <taxon>Actinomycetes</taxon>
        <taxon>Nakamurellales</taxon>
        <taxon>Nakamurellaceae</taxon>
        <taxon>Nakamurella</taxon>
    </lineage>
</organism>
<keyword evidence="2" id="KW-1185">Reference proteome</keyword>
<dbReference type="CDD" id="cd07812">
    <property type="entry name" value="SRPBCC"/>
    <property type="match status" value="1"/>
</dbReference>
<name>A0A7K1FJQ6_9ACTN</name>
<dbReference type="Gene3D" id="3.30.530.20">
    <property type="match status" value="1"/>
</dbReference>
<dbReference type="Proteomes" id="UP000460221">
    <property type="component" value="Unassembled WGS sequence"/>
</dbReference>
<accession>A0A7K1FJQ6</accession>
<dbReference type="InterPro" id="IPR019587">
    <property type="entry name" value="Polyketide_cyclase/dehydratase"/>
</dbReference>